<dbReference type="InterPro" id="IPR036188">
    <property type="entry name" value="FAD/NAD-bd_sf"/>
</dbReference>
<reference evidence="2" key="1">
    <citation type="submission" date="2020-12" db="EMBL/GenBank/DDBJ databases">
        <title>Metabolic potential, ecology and presence of endohyphal bacteria is reflected in genomic diversity of Mucoromycotina.</title>
        <authorList>
            <person name="Muszewska A."/>
            <person name="Okrasinska A."/>
            <person name="Steczkiewicz K."/>
            <person name="Drgas O."/>
            <person name="Orlowska M."/>
            <person name="Perlinska-Lenart U."/>
            <person name="Aleksandrzak-Piekarczyk T."/>
            <person name="Szatraj K."/>
            <person name="Zielenkiewicz U."/>
            <person name="Pilsyk S."/>
            <person name="Malc E."/>
            <person name="Mieczkowski P."/>
            <person name="Kruszewska J.S."/>
            <person name="Biernat P."/>
            <person name="Pawlowska J."/>
        </authorList>
    </citation>
    <scope>NUCLEOTIDE SEQUENCE</scope>
    <source>
        <strain evidence="2">WA0000051536</strain>
    </source>
</reference>
<evidence type="ECO:0000256" key="1">
    <source>
        <dbReference type="ARBA" id="ARBA00010139"/>
    </source>
</evidence>
<comment type="caution">
    <text evidence="2">The sequence shown here is derived from an EMBL/GenBank/DDBJ whole genome shotgun (WGS) entry which is preliminary data.</text>
</comment>
<dbReference type="Proteomes" id="UP000612746">
    <property type="component" value="Unassembled WGS sequence"/>
</dbReference>
<organism evidence="2 3">
    <name type="scientific">Umbelopsis vinacea</name>
    <dbReference type="NCBI Taxonomy" id="44442"/>
    <lineage>
        <taxon>Eukaryota</taxon>
        <taxon>Fungi</taxon>
        <taxon>Fungi incertae sedis</taxon>
        <taxon>Mucoromycota</taxon>
        <taxon>Mucoromycotina</taxon>
        <taxon>Umbelopsidomycetes</taxon>
        <taxon>Umbelopsidales</taxon>
        <taxon>Umbelopsidaceae</taxon>
        <taxon>Umbelopsis</taxon>
    </lineage>
</organism>
<dbReference type="Pfam" id="PF13450">
    <property type="entry name" value="NAD_binding_8"/>
    <property type="match status" value="1"/>
</dbReference>
<dbReference type="Gene3D" id="3.50.50.60">
    <property type="entry name" value="FAD/NAD(P)-binding domain"/>
    <property type="match status" value="3"/>
</dbReference>
<dbReference type="GO" id="GO:0016491">
    <property type="term" value="F:oxidoreductase activity"/>
    <property type="evidence" value="ECO:0007669"/>
    <property type="project" value="UniProtKB-KW"/>
</dbReference>
<dbReference type="AlphaFoldDB" id="A0A8H7Q3M4"/>
<evidence type="ECO:0000313" key="2">
    <source>
        <dbReference type="EMBL" id="KAG2185216.1"/>
    </source>
</evidence>
<accession>A0A8H7Q3M4</accession>
<dbReference type="PANTHER" id="PTHR42877">
    <property type="entry name" value="L-ORNITHINE N(5)-MONOOXYGENASE-RELATED"/>
    <property type="match status" value="1"/>
</dbReference>
<gene>
    <name evidence="2" type="ORF">INT44_002006</name>
</gene>
<keyword evidence="3" id="KW-1185">Reference proteome</keyword>
<dbReference type="SUPFAM" id="SSF51905">
    <property type="entry name" value="FAD/NAD(P)-binding domain"/>
    <property type="match status" value="1"/>
</dbReference>
<sequence>MKQDLKIGIIGGGFSGLCAAIQVKKQLGLDVEIIDKDTDFGGTWHANTYPGCACDIPSHVYSFSFELNPYWSRYQSPRQEICAYLRSVAAKYGLYQRTRFNTEVIAAHWIESDQLWKVTVRKAFWSAQGATYGETEELYYNVLFGAVGPLMVPNKPKMFDTFQGKVIHTAKWDNSIDMKNKRVAVIGSGASAIQAIPELAKEAKTLYSYQRRPAWVGPQVGDYYSQRTKTLFSWFPILMRLYRFLIFVILDRNVKIFNKPDEYNEIARQRFTAYMTKTLTSLNRKDLIEKLVPDYPVGCKRIAYSRIYLEGIARENVYVERSPIAAIKSNSIVTENGEEREIDVLVLATGFITQDYMGPLQIYGQNGLSLKKYWAENGFPKTYKTVTVNQFPNLFVILGPGSGLGHNSVVIMAECQVTYAVDCIRKMMKKNVKSINVKAERAEEFSNTLDKELSSTVWSRNCMSWYQNAMGKVTLLWSRSVTEFWWTTRSANLNDYEQVKAVKQS</sequence>
<dbReference type="OrthoDB" id="74360at2759"/>
<dbReference type="InterPro" id="IPR051209">
    <property type="entry name" value="FAD-bind_Monooxygenase_sf"/>
</dbReference>
<proteinExistence type="inferred from homology"/>
<evidence type="ECO:0000313" key="3">
    <source>
        <dbReference type="Proteomes" id="UP000612746"/>
    </source>
</evidence>
<dbReference type="PANTHER" id="PTHR42877:SF4">
    <property type="entry name" value="FAD_NAD(P)-BINDING DOMAIN-CONTAINING PROTEIN-RELATED"/>
    <property type="match status" value="1"/>
</dbReference>
<evidence type="ECO:0008006" key="4">
    <source>
        <dbReference type="Google" id="ProtNLM"/>
    </source>
</evidence>
<dbReference type="EMBL" id="JAEPRA010000005">
    <property type="protein sequence ID" value="KAG2185216.1"/>
    <property type="molecule type" value="Genomic_DNA"/>
</dbReference>
<protein>
    <recommendedName>
        <fullName evidence="4">4-hydroxyacetophenone monooxygenase</fullName>
    </recommendedName>
</protein>
<comment type="similarity">
    <text evidence="1">Belongs to the FAD-binding monooxygenase family.</text>
</comment>
<name>A0A8H7Q3M4_9FUNG</name>